<sequence length="161" mass="19211">MNNQDIIEQKISIINAYLDCIAMLNSGSYETHSFYLETIYNKGSFEDSLTEFFSRQAAEHAESNHVPYEKLDFKWTPISDFKNELNSELNNWFFGEYFPIPNYYQLSKENIISTIIQLLESLAEDKFQLYRLDNTSFDTVYLDYAITCQDHYYYLHFSWND</sequence>
<evidence type="ECO:0000313" key="1">
    <source>
        <dbReference type="EMBL" id="MTD10796.1"/>
    </source>
</evidence>
<evidence type="ECO:0008006" key="3">
    <source>
        <dbReference type="Google" id="ProtNLM"/>
    </source>
</evidence>
<evidence type="ECO:0000313" key="2">
    <source>
        <dbReference type="Proteomes" id="UP000473854"/>
    </source>
</evidence>
<comment type="caution">
    <text evidence="1">The sequence shown here is derived from an EMBL/GenBank/DDBJ whole genome shotgun (WGS) entry which is preliminary data.</text>
</comment>
<proteinExistence type="predicted"/>
<dbReference type="EMBL" id="WLYL01000011">
    <property type="protein sequence ID" value="MTD10796.1"/>
    <property type="molecule type" value="Genomic_DNA"/>
</dbReference>
<dbReference type="RefSeq" id="WP_154772416.1">
    <property type="nucleotide sequence ID" value="NZ_WLYL01000011.1"/>
</dbReference>
<dbReference type="Proteomes" id="UP000473854">
    <property type="component" value="Unassembled WGS sequence"/>
</dbReference>
<name>A0A6L6GED3_9GAMM</name>
<reference evidence="1 2" key="1">
    <citation type="submission" date="2019-11" db="EMBL/GenBank/DDBJ databases">
        <authorList>
            <person name="An D."/>
        </authorList>
    </citation>
    <scope>NUCLEOTIDE SEQUENCE [LARGE SCALE GENOMIC DNA]</scope>
    <source>
        <strain evidence="1 2">YIM 103518</strain>
    </source>
</reference>
<accession>A0A6L6GED3</accession>
<protein>
    <recommendedName>
        <fullName evidence="3">DUF4303 domain-containing protein</fullName>
    </recommendedName>
</protein>
<organism evidence="1 2">
    <name type="scientific">Acinetobacter faecalis</name>
    <dbReference type="NCBI Taxonomy" id="2665161"/>
    <lineage>
        <taxon>Bacteria</taxon>
        <taxon>Pseudomonadati</taxon>
        <taxon>Pseudomonadota</taxon>
        <taxon>Gammaproteobacteria</taxon>
        <taxon>Moraxellales</taxon>
        <taxon>Moraxellaceae</taxon>
        <taxon>Acinetobacter</taxon>
    </lineage>
</organism>
<gene>
    <name evidence="1" type="ORF">GIX10_04960</name>
</gene>
<dbReference type="AlphaFoldDB" id="A0A6L6GED3"/>